<organism evidence="1 2">
    <name type="scientific">Alcaligenes faecalis</name>
    <dbReference type="NCBI Taxonomy" id="511"/>
    <lineage>
        <taxon>Bacteria</taxon>
        <taxon>Pseudomonadati</taxon>
        <taxon>Pseudomonadota</taxon>
        <taxon>Betaproteobacteria</taxon>
        <taxon>Burkholderiales</taxon>
        <taxon>Alcaligenaceae</taxon>
        <taxon>Alcaligenes</taxon>
    </lineage>
</organism>
<name>A0A2U2BHR6_ALCFA</name>
<proteinExistence type="predicted"/>
<reference evidence="1 2" key="2">
    <citation type="submission" date="2018-05" db="EMBL/GenBank/DDBJ databases">
        <authorList>
            <person name="Lanie J.A."/>
            <person name="Ng W.-L."/>
            <person name="Kazmierczak K.M."/>
            <person name="Andrzejewski T.M."/>
            <person name="Davidsen T.M."/>
            <person name="Wayne K.J."/>
            <person name="Tettelin H."/>
            <person name="Glass J.I."/>
            <person name="Rusch D."/>
            <person name="Podicherti R."/>
            <person name="Tsui H.-C.T."/>
            <person name="Winkler M.E."/>
        </authorList>
    </citation>
    <scope>NUCLEOTIDE SEQUENCE [LARGE SCALE GENOMIC DNA]</scope>
    <source>
        <strain evidence="1 2">YBY</strain>
    </source>
</reference>
<protein>
    <submittedName>
        <fullName evidence="1">Uncharacterized protein</fullName>
    </submittedName>
</protein>
<evidence type="ECO:0000313" key="1">
    <source>
        <dbReference type="EMBL" id="PWE13549.1"/>
    </source>
</evidence>
<dbReference type="RefSeq" id="WP_045931419.1">
    <property type="nucleotide sequence ID" value="NZ_MSZP01000001.1"/>
</dbReference>
<dbReference type="Proteomes" id="UP000245216">
    <property type="component" value="Unassembled WGS sequence"/>
</dbReference>
<dbReference type="STRING" id="511.UZ73_18085"/>
<accession>A0A2U2BHR6</accession>
<gene>
    <name evidence="1" type="ORF">DF183_17295</name>
</gene>
<dbReference type="EMBL" id="QEXO01000004">
    <property type="protein sequence ID" value="PWE13549.1"/>
    <property type="molecule type" value="Genomic_DNA"/>
</dbReference>
<dbReference type="AlphaFoldDB" id="A0A2U2BHR6"/>
<sequence>MPFAERLKVTKCWIASIFFAVARREFPDFQHGMLGGRGHCFHDCGLQANNQPNKHADGRVLAGMSSAKGYTY</sequence>
<comment type="caution">
    <text evidence="1">The sequence shown here is derived from an EMBL/GenBank/DDBJ whole genome shotgun (WGS) entry which is preliminary data.</text>
</comment>
<dbReference type="KEGG" id="afa:UZ73_18085"/>
<evidence type="ECO:0000313" key="2">
    <source>
        <dbReference type="Proteomes" id="UP000245216"/>
    </source>
</evidence>
<reference evidence="1 2" key="1">
    <citation type="submission" date="2018-05" db="EMBL/GenBank/DDBJ databases">
        <title>Genome Sequence of an Efficient Indole-Degrading Bacterium, Alcaligenes sp.YBY.</title>
        <authorList>
            <person name="Yang B."/>
        </authorList>
    </citation>
    <scope>NUCLEOTIDE SEQUENCE [LARGE SCALE GENOMIC DNA]</scope>
    <source>
        <strain evidence="1 2">YBY</strain>
    </source>
</reference>